<evidence type="ECO:0000313" key="2">
    <source>
        <dbReference type="Proteomes" id="UP001549119"/>
    </source>
</evidence>
<reference evidence="1 2" key="1">
    <citation type="submission" date="2024-06" db="EMBL/GenBank/DDBJ databases">
        <title>Genomics of switchgrass bacterial isolates.</title>
        <authorList>
            <person name="Shade A."/>
        </authorList>
    </citation>
    <scope>NUCLEOTIDE SEQUENCE [LARGE SCALE GENOMIC DNA]</scope>
    <source>
        <strain evidence="1 2">PvP084</strain>
    </source>
</reference>
<gene>
    <name evidence="1" type="ORF">ABIC20_000133</name>
</gene>
<organism evidence="1 2">
    <name type="scientific">Methylobacterium radiotolerans</name>
    <dbReference type="NCBI Taxonomy" id="31998"/>
    <lineage>
        <taxon>Bacteria</taxon>
        <taxon>Pseudomonadati</taxon>
        <taxon>Pseudomonadota</taxon>
        <taxon>Alphaproteobacteria</taxon>
        <taxon>Hyphomicrobiales</taxon>
        <taxon>Methylobacteriaceae</taxon>
        <taxon>Methylobacterium</taxon>
    </lineage>
</organism>
<name>A0ABV2N8K1_9HYPH</name>
<proteinExistence type="predicted"/>
<evidence type="ECO:0000313" key="1">
    <source>
        <dbReference type="EMBL" id="MET3862824.1"/>
    </source>
</evidence>
<dbReference type="EMBL" id="JBEPNW010000002">
    <property type="protein sequence ID" value="MET3862824.1"/>
    <property type="molecule type" value="Genomic_DNA"/>
</dbReference>
<sequence length="125" mass="13672">MRIFETASFTSLTARSVFTSSRNSTVVTEEPSVMAEVMCLTPRTPAIESSTHLVTWVCNSDGAAPDWVIATETMGTSTLGIFVTASPRKLTRPSTTSTRNRTRGAMGLRIAQAETFRRIGRPWLS</sequence>
<comment type="caution">
    <text evidence="1">The sequence shown here is derived from an EMBL/GenBank/DDBJ whole genome shotgun (WGS) entry which is preliminary data.</text>
</comment>
<dbReference type="Proteomes" id="UP001549119">
    <property type="component" value="Unassembled WGS sequence"/>
</dbReference>
<keyword evidence="2" id="KW-1185">Reference proteome</keyword>
<accession>A0ABV2N8K1</accession>
<protein>
    <submittedName>
        <fullName evidence="1">Uncharacterized protein</fullName>
    </submittedName>
</protein>